<gene>
    <name evidence="2" type="ORF">FSC37_07930</name>
</gene>
<protein>
    <recommendedName>
        <fullName evidence="1">4Fe-4S ferredoxin-type domain-containing protein</fullName>
    </recommendedName>
</protein>
<name>A0A5C6TYZ2_9BURK</name>
<accession>A0A5C6TYZ2</accession>
<dbReference type="Proteomes" id="UP000321832">
    <property type="component" value="Unassembled WGS sequence"/>
</dbReference>
<dbReference type="PROSITE" id="PS51379">
    <property type="entry name" value="4FE4S_FER_2"/>
    <property type="match status" value="1"/>
</dbReference>
<evidence type="ECO:0000259" key="1">
    <source>
        <dbReference type="PROSITE" id="PS51379"/>
    </source>
</evidence>
<sequence>MQIIRIHADAPLKPALGAACNGCGVCCLAEPCPAGMLVSMKRRGACRALRWDDAARRYRCGLMQDAAGRRTPWAWLARRLIASGAGCDSDAEVG</sequence>
<evidence type="ECO:0000313" key="2">
    <source>
        <dbReference type="EMBL" id="TXC65922.1"/>
    </source>
</evidence>
<comment type="caution">
    <text evidence="2">The sequence shown here is derived from an EMBL/GenBank/DDBJ whole genome shotgun (WGS) entry which is preliminary data.</text>
</comment>
<evidence type="ECO:0000313" key="3">
    <source>
        <dbReference type="Proteomes" id="UP000321832"/>
    </source>
</evidence>
<organism evidence="2 3">
    <name type="scientific">Piscinibacter aquaticus</name>
    <dbReference type="NCBI Taxonomy" id="392597"/>
    <lineage>
        <taxon>Bacteria</taxon>
        <taxon>Pseudomonadati</taxon>
        <taxon>Pseudomonadota</taxon>
        <taxon>Betaproteobacteria</taxon>
        <taxon>Burkholderiales</taxon>
        <taxon>Sphaerotilaceae</taxon>
        <taxon>Piscinibacter</taxon>
    </lineage>
</organism>
<reference evidence="2 3" key="1">
    <citation type="submission" date="2019-08" db="EMBL/GenBank/DDBJ databases">
        <authorList>
            <person name="Khan S.A."/>
            <person name="Jeon C.O."/>
            <person name="Jeong S.E."/>
        </authorList>
    </citation>
    <scope>NUCLEOTIDE SEQUENCE [LARGE SCALE GENOMIC DNA]</scope>
    <source>
        <strain evidence="3">IMCC1728</strain>
    </source>
</reference>
<feature type="domain" description="4Fe-4S ferredoxin-type" evidence="1">
    <location>
        <begin position="12"/>
        <end position="43"/>
    </location>
</feature>
<dbReference type="InterPro" id="IPR017896">
    <property type="entry name" value="4Fe4S_Fe-S-bd"/>
</dbReference>
<keyword evidence="3" id="KW-1185">Reference proteome</keyword>
<dbReference type="EMBL" id="VOPW01000001">
    <property type="protein sequence ID" value="TXC65922.1"/>
    <property type="molecule type" value="Genomic_DNA"/>
</dbReference>
<proteinExistence type="predicted"/>
<dbReference type="AlphaFoldDB" id="A0A5C6TYZ2"/>